<reference evidence="2 3" key="1">
    <citation type="journal article" date="2016" name="Mol. Biol. Evol.">
        <title>Comparative Genomics of Early-Diverging Mushroom-Forming Fungi Provides Insights into the Origins of Lignocellulose Decay Capabilities.</title>
        <authorList>
            <person name="Nagy L.G."/>
            <person name="Riley R."/>
            <person name="Tritt A."/>
            <person name="Adam C."/>
            <person name="Daum C."/>
            <person name="Floudas D."/>
            <person name="Sun H."/>
            <person name="Yadav J.S."/>
            <person name="Pangilinan J."/>
            <person name="Larsson K.H."/>
            <person name="Matsuura K."/>
            <person name="Barry K."/>
            <person name="Labutti K."/>
            <person name="Kuo R."/>
            <person name="Ohm R.A."/>
            <person name="Bhattacharya S.S."/>
            <person name="Shirouzu T."/>
            <person name="Yoshinaga Y."/>
            <person name="Martin F.M."/>
            <person name="Grigoriev I.V."/>
            <person name="Hibbett D.S."/>
        </authorList>
    </citation>
    <scope>NUCLEOTIDE SEQUENCE [LARGE SCALE GENOMIC DNA]</scope>
    <source>
        <strain evidence="2 3">TUFC12733</strain>
    </source>
</reference>
<dbReference type="STRING" id="1330018.A0A167MLI9"/>
<dbReference type="Pfam" id="PF00856">
    <property type="entry name" value="SET"/>
    <property type="match status" value="1"/>
</dbReference>
<dbReference type="SMART" id="SM00317">
    <property type="entry name" value="SET"/>
    <property type="match status" value="1"/>
</dbReference>
<dbReference type="Gene3D" id="1.25.40.10">
    <property type="entry name" value="Tetratricopeptide repeat domain"/>
    <property type="match status" value="1"/>
</dbReference>
<dbReference type="InterPro" id="IPR001214">
    <property type="entry name" value="SET_dom"/>
</dbReference>
<dbReference type="Gene3D" id="2.170.270.10">
    <property type="entry name" value="SET domain"/>
    <property type="match status" value="1"/>
</dbReference>
<accession>A0A167MLI9</accession>
<organism evidence="2 3">
    <name type="scientific">Calocera viscosa (strain TUFC12733)</name>
    <dbReference type="NCBI Taxonomy" id="1330018"/>
    <lineage>
        <taxon>Eukaryota</taxon>
        <taxon>Fungi</taxon>
        <taxon>Dikarya</taxon>
        <taxon>Basidiomycota</taxon>
        <taxon>Agaricomycotina</taxon>
        <taxon>Dacrymycetes</taxon>
        <taxon>Dacrymycetales</taxon>
        <taxon>Dacrymycetaceae</taxon>
        <taxon>Calocera</taxon>
    </lineage>
</organism>
<protein>
    <submittedName>
        <fullName evidence="2">SET domain-containing protein</fullName>
    </submittedName>
</protein>
<dbReference type="InterPro" id="IPR011990">
    <property type="entry name" value="TPR-like_helical_dom_sf"/>
</dbReference>
<dbReference type="AlphaFoldDB" id="A0A167MLI9"/>
<evidence type="ECO:0000313" key="2">
    <source>
        <dbReference type="EMBL" id="KZO96845.1"/>
    </source>
</evidence>
<keyword evidence="3" id="KW-1185">Reference proteome</keyword>
<dbReference type="PROSITE" id="PS50280">
    <property type="entry name" value="SET"/>
    <property type="match status" value="1"/>
</dbReference>
<dbReference type="Proteomes" id="UP000076738">
    <property type="component" value="Unassembled WGS sequence"/>
</dbReference>
<dbReference type="PANTHER" id="PTHR47332:SF4">
    <property type="entry name" value="SET DOMAIN-CONTAINING PROTEIN 5"/>
    <property type="match status" value="1"/>
</dbReference>
<feature type="domain" description="SET" evidence="1">
    <location>
        <begin position="100"/>
        <end position="248"/>
    </location>
</feature>
<dbReference type="CDD" id="cd20071">
    <property type="entry name" value="SET_SMYD"/>
    <property type="match status" value="1"/>
</dbReference>
<dbReference type="EMBL" id="KV417282">
    <property type="protein sequence ID" value="KZO96845.1"/>
    <property type="molecule type" value="Genomic_DNA"/>
</dbReference>
<dbReference type="SUPFAM" id="SSF82199">
    <property type="entry name" value="SET domain"/>
    <property type="match status" value="1"/>
</dbReference>
<proteinExistence type="predicted"/>
<gene>
    <name evidence="2" type="ORF">CALVIDRAFT_536762</name>
</gene>
<name>A0A167MLI9_CALVF</name>
<dbReference type="InterPro" id="IPR046341">
    <property type="entry name" value="SET_dom_sf"/>
</dbReference>
<dbReference type="PANTHER" id="PTHR47332">
    <property type="entry name" value="SET DOMAIN-CONTAINING PROTEIN 5"/>
    <property type="match status" value="1"/>
</dbReference>
<dbReference type="InterPro" id="IPR053185">
    <property type="entry name" value="SET_domain_protein"/>
</dbReference>
<evidence type="ECO:0000259" key="1">
    <source>
        <dbReference type="PROSITE" id="PS50280"/>
    </source>
</evidence>
<sequence length="470" mass="53562">MSFDRSAIPAPTRLELEIDDDVAHAAFRQQGLRTVVANMDDPFTRRAAQSEVAVLGYGRNADFTDWDTMCITYAENRLHLMNHIGFDKYMSAELTKFVSMSVEVVEIPRKGLGLRATRDIPRGQTFVVERPLLTCMGTMDPYIGLNFDKLIQKGMSPEHREAYYKLHNCKSKASGMIESLSIMRSNALAAEWAFDKSEPQRAVFEITSRANHSCVPNATYDWSFPHFTGGLRSLVPIKKGEEVTLSYTGKMFEPASERRAELLEQYAFECTCPSCTLSQDRQKKSDARRVALGKRYALHREDKFFDQMRIELGYDDSYIVETLNMCDAEGLVEQRADMMVAYAQFEAMRANLTGDLTRAEELAKRAIKEIKKIGFRSLWEAMDEIVEKKKTADGGPKKPNLLEMMKHMNLEQLEQLQSGPSSSTSNPRSVLQLRKNMSQKQRQKAVEKTKLILQHMLMVEVGAKVVRRDF</sequence>
<evidence type="ECO:0000313" key="3">
    <source>
        <dbReference type="Proteomes" id="UP000076738"/>
    </source>
</evidence>
<dbReference type="OrthoDB" id="5945798at2759"/>